<name>A0A9P0L413_ACAOB</name>
<keyword evidence="2" id="KW-1185">Reference proteome</keyword>
<gene>
    <name evidence="1" type="ORF">ACAOBT_LOCUS17015</name>
</gene>
<protein>
    <submittedName>
        <fullName evidence="1">Uncharacterized protein</fullName>
    </submittedName>
</protein>
<evidence type="ECO:0000313" key="1">
    <source>
        <dbReference type="EMBL" id="CAH1986031.1"/>
    </source>
</evidence>
<evidence type="ECO:0000313" key="2">
    <source>
        <dbReference type="Proteomes" id="UP001152888"/>
    </source>
</evidence>
<proteinExistence type="predicted"/>
<sequence>MRVNQVVTNDSNPNIEGKVMLRIMFNYVFFDLDGSYYLRVVLQQVWIS</sequence>
<dbReference type="EMBL" id="CAKOFQ010006990">
    <property type="protein sequence ID" value="CAH1986031.1"/>
    <property type="molecule type" value="Genomic_DNA"/>
</dbReference>
<dbReference type="Proteomes" id="UP001152888">
    <property type="component" value="Unassembled WGS sequence"/>
</dbReference>
<accession>A0A9P0L413</accession>
<comment type="caution">
    <text evidence="1">The sequence shown here is derived from an EMBL/GenBank/DDBJ whole genome shotgun (WGS) entry which is preliminary data.</text>
</comment>
<dbReference type="AlphaFoldDB" id="A0A9P0L413"/>
<reference evidence="1" key="1">
    <citation type="submission" date="2022-03" db="EMBL/GenBank/DDBJ databases">
        <authorList>
            <person name="Sayadi A."/>
        </authorList>
    </citation>
    <scope>NUCLEOTIDE SEQUENCE</scope>
</reference>
<organism evidence="1 2">
    <name type="scientific">Acanthoscelides obtectus</name>
    <name type="common">Bean weevil</name>
    <name type="synonym">Bruchus obtectus</name>
    <dbReference type="NCBI Taxonomy" id="200917"/>
    <lineage>
        <taxon>Eukaryota</taxon>
        <taxon>Metazoa</taxon>
        <taxon>Ecdysozoa</taxon>
        <taxon>Arthropoda</taxon>
        <taxon>Hexapoda</taxon>
        <taxon>Insecta</taxon>
        <taxon>Pterygota</taxon>
        <taxon>Neoptera</taxon>
        <taxon>Endopterygota</taxon>
        <taxon>Coleoptera</taxon>
        <taxon>Polyphaga</taxon>
        <taxon>Cucujiformia</taxon>
        <taxon>Chrysomeloidea</taxon>
        <taxon>Chrysomelidae</taxon>
        <taxon>Bruchinae</taxon>
        <taxon>Bruchini</taxon>
        <taxon>Acanthoscelides</taxon>
    </lineage>
</organism>